<dbReference type="SMART" id="SM00184">
    <property type="entry name" value="RING"/>
    <property type="match status" value="1"/>
</dbReference>
<gene>
    <name evidence="8" type="ORF">V5N11_025000</name>
</gene>
<evidence type="ECO:0000259" key="7">
    <source>
        <dbReference type="PROSITE" id="PS50089"/>
    </source>
</evidence>
<evidence type="ECO:0000313" key="9">
    <source>
        <dbReference type="Proteomes" id="UP001558713"/>
    </source>
</evidence>
<keyword evidence="4 6" id="KW-0863">Zinc-finger</keyword>
<evidence type="ECO:0000256" key="4">
    <source>
        <dbReference type="ARBA" id="ARBA00022771"/>
    </source>
</evidence>
<dbReference type="PANTHER" id="PTHR15710:SF184">
    <property type="entry name" value="RING_U-BOX SUPERFAMILY PROTEIN"/>
    <property type="match status" value="1"/>
</dbReference>
<dbReference type="EMBL" id="JBANAX010000576">
    <property type="protein sequence ID" value="KAL1202436.1"/>
    <property type="molecule type" value="Genomic_DNA"/>
</dbReference>
<comment type="caution">
    <text evidence="8">The sequence shown here is derived from an EMBL/GenBank/DDBJ whole genome shotgun (WGS) entry which is preliminary data.</text>
</comment>
<dbReference type="PANTHER" id="PTHR15710">
    <property type="entry name" value="E3 UBIQUITIN-PROTEIN LIGASE PRAJA"/>
    <property type="match status" value="1"/>
</dbReference>
<dbReference type="InterPro" id="IPR011016">
    <property type="entry name" value="Znf_RING-CH"/>
</dbReference>
<dbReference type="AlphaFoldDB" id="A0ABD1A6I3"/>
<dbReference type="Gene3D" id="3.30.40.10">
    <property type="entry name" value="Zinc/RING finger domain, C3HC4 (zinc finger)"/>
    <property type="match status" value="1"/>
</dbReference>
<dbReference type="EC" id="2.3.2.27" evidence="2"/>
<dbReference type="SMART" id="SM00744">
    <property type="entry name" value="RINGv"/>
    <property type="match status" value="1"/>
</dbReference>
<name>A0ABD1A6I3_CARAN</name>
<keyword evidence="9" id="KW-1185">Reference proteome</keyword>
<evidence type="ECO:0000313" key="8">
    <source>
        <dbReference type="EMBL" id="KAL1202436.1"/>
    </source>
</evidence>
<sequence>MAFVYFDRIYKDEGDLNHNQNLRFDFQVSYTLASEENFDVEEEDLDNLETRTVDQTHEFEKEWLIGGDWGQILGKVFHILNLINVPCYYQVVRKLTDEIWALKEGNVISELEKVEVSMNVIVWNFPPEVVPNVYVPPSVAPASDEAVEQHLETVVVENESYCVICMDQILVGSDVAAGRMPCLHVFHRSCVEAWLMTSGICPVCRAVFPF</sequence>
<reference evidence="8 9" key="1">
    <citation type="submission" date="2024-04" db="EMBL/GenBank/DDBJ databases">
        <title>Genome assembly C_amara_ONT_v2.</title>
        <authorList>
            <person name="Yant L."/>
            <person name="Moore C."/>
            <person name="Slenker M."/>
        </authorList>
    </citation>
    <scope>NUCLEOTIDE SEQUENCE [LARGE SCALE GENOMIC DNA]</scope>
    <source>
        <tissue evidence="8">Leaf</tissue>
    </source>
</reference>
<proteinExistence type="predicted"/>
<evidence type="ECO:0000256" key="6">
    <source>
        <dbReference type="PROSITE-ProRule" id="PRU00175"/>
    </source>
</evidence>
<evidence type="ECO:0000256" key="5">
    <source>
        <dbReference type="ARBA" id="ARBA00022833"/>
    </source>
</evidence>
<dbReference type="SUPFAM" id="SSF57850">
    <property type="entry name" value="RING/U-box"/>
    <property type="match status" value="1"/>
</dbReference>
<dbReference type="GO" id="GO:0061630">
    <property type="term" value="F:ubiquitin protein ligase activity"/>
    <property type="evidence" value="ECO:0007669"/>
    <property type="project" value="UniProtKB-EC"/>
</dbReference>
<keyword evidence="3" id="KW-0479">Metal-binding</keyword>
<comment type="catalytic activity">
    <reaction evidence="1">
        <text>S-ubiquitinyl-[E2 ubiquitin-conjugating enzyme]-L-cysteine + [acceptor protein]-L-lysine = [E2 ubiquitin-conjugating enzyme]-L-cysteine + N(6)-ubiquitinyl-[acceptor protein]-L-lysine.</text>
        <dbReference type="EC" id="2.3.2.27"/>
    </reaction>
</comment>
<evidence type="ECO:0000256" key="2">
    <source>
        <dbReference type="ARBA" id="ARBA00012483"/>
    </source>
</evidence>
<dbReference type="InterPro" id="IPR013083">
    <property type="entry name" value="Znf_RING/FYVE/PHD"/>
</dbReference>
<organism evidence="8 9">
    <name type="scientific">Cardamine amara subsp. amara</name>
    <dbReference type="NCBI Taxonomy" id="228776"/>
    <lineage>
        <taxon>Eukaryota</taxon>
        <taxon>Viridiplantae</taxon>
        <taxon>Streptophyta</taxon>
        <taxon>Embryophyta</taxon>
        <taxon>Tracheophyta</taxon>
        <taxon>Spermatophyta</taxon>
        <taxon>Magnoliopsida</taxon>
        <taxon>eudicotyledons</taxon>
        <taxon>Gunneridae</taxon>
        <taxon>Pentapetalae</taxon>
        <taxon>rosids</taxon>
        <taxon>malvids</taxon>
        <taxon>Brassicales</taxon>
        <taxon>Brassicaceae</taxon>
        <taxon>Cardamineae</taxon>
        <taxon>Cardamine</taxon>
    </lineage>
</organism>
<evidence type="ECO:0000256" key="1">
    <source>
        <dbReference type="ARBA" id="ARBA00000900"/>
    </source>
</evidence>
<accession>A0ABD1A6I3</accession>
<dbReference type="PROSITE" id="PS50089">
    <property type="entry name" value="ZF_RING_2"/>
    <property type="match status" value="1"/>
</dbReference>
<evidence type="ECO:0000256" key="3">
    <source>
        <dbReference type="ARBA" id="ARBA00022723"/>
    </source>
</evidence>
<dbReference type="InterPro" id="IPR001841">
    <property type="entry name" value="Znf_RING"/>
</dbReference>
<protein>
    <recommendedName>
        <fullName evidence="2">RING-type E3 ubiquitin transferase</fullName>
        <ecNumber evidence="2">2.3.2.27</ecNumber>
    </recommendedName>
</protein>
<keyword evidence="5" id="KW-0862">Zinc</keyword>
<feature type="domain" description="RING-type" evidence="7">
    <location>
        <begin position="162"/>
        <end position="205"/>
    </location>
</feature>
<dbReference type="Pfam" id="PF13639">
    <property type="entry name" value="zf-RING_2"/>
    <property type="match status" value="1"/>
</dbReference>
<dbReference type="Proteomes" id="UP001558713">
    <property type="component" value="Unassembled WGS sequence"/>
</dbReference>
<dbReference type="GO" id="GO:0008270">
    <property type="term" value="F:zinc ion binding"/>
    <property type="evidence" value="ECO:0007669"/>
    <property type="project" value="UniProtKB-KW"/>
</dbReference>